<accession>A0ABW6IJH6</accession>
<keyword evidence="2" id="KW-0051">Antiviral defense</keyword>
<evidence type="ECO:0000313" key="4">
    <source>
        <dbReference type="EMBL" id="MFE4108363.1"/>
    </source>
</evidence>
<dbReference type="RefSeq" id="WP_377967994.1">
    <property type="nucleotide sequence ID" value="NZ_JBHZOL010000106.1"/>
</dbReference>
<dbReference type="Gene3D" id="3.30.70.270">
    <property type="match status" value="1"/>
</dbReference>
<dbReference type="NCBIfam" id="TIGR02577">
    <property type="entry name" value="cas_TM1794_Cmr2"/>
    <property type="match status" value="1"/>
</dbReference>
<protein>
    <submittedName>
        <fullName evidence="4">Type III-B CRISPR-associated protein Cas10/Cmr2</fullName>
    </submittedName>
</protein>
<dbReference type="InterPro" id="IPR043128">
    <property type="entry name" value="Rev_trsase/Diguanyl_cyclase"/>
</dbReference>
<sequence>MVNGATRQSPACQPTAILEIGLAWCFAWGEAKIPQVDIHVLRQMRRAIKTGEAFPEAIQLHLKRIIQLNHLDKANYPENAEALTALVQKYPDLWNKRIGLVYGGATKIKQYVFEASKLQDIRGGSALLDRINLIDLPAFFKGEEAGDRFPQCARVAQYCQQLRTDWLQTEFPGLQDALIPELIVYSTGGNILAFCPVAYTDDLANAIEKRYTTETLTANSCAVGQAFRFLELRYGLLKDPIEQTPWLDWYLQNATQPLVEALFGKAEDNLTEQFKKRKSFNELVRQLAVRFNQRRSGDDRFRGDRPSRRYPPMLETHPYVQRDQTENRSAVQQIKDKQNRRGLPGEPWFSDVLARKRVTGQTAKRDNQNKAWFKPDEWLGWHPGELESWTTRYDDFLQKHAELAAQYNPKKQQLQDDKKEARSLREIGNASSGFVGYIYADGNNMGGYIQTITTAEDYQQFSEAVSVATEHAVYYALAKHLEPHQLAGINDPESENRNGTWIHPFEILTIGGDDVMLVVPANKALAIAQTLCKQFETLLVDKNPAFRRSQTVCAETFKAIHRYQPQDTNQENSNEPPPCELSMSAGVLITAQDTPIYYAEKLTTQLLKSAKNQAKHLKKEHEYFGGTIDFLAMKAVTMLSSNIQHFREYGLVFGNKPKRKLYGAPYTLHDIKGLLKTAKALKKSDFPRSQLYQIRSLLERGKHTAMLNYRYFRVRLDKEKQELLQKHFEDAWCSPKDPQNGGNLAPWMSIREDSSTTYETIWRELVDLYPFTDKPEQADTKSSVASQEV</sequence>
<organism evidence="4 5">
    <name type="scientific">Almyronema epifaneia S1</name>
    <dbReference type="NCBI Taxonomy" id="2991925"/>
    <lineage>
        <taxon>Bacteria</taxon>
        <taxon>Bacillati</taxon>
        <taxon>Cyanobacteriota</taxon>
        <taxon>Cyanophyceae</taxon>
        <taxon>Nodosilineales</taxon>
        <taxon>Nodosilineaceae</taxon>
        <taxon>Almyronema</taxon>
        <taxon>Almyronema epifaneia</taxon>
    </lineage>
</organism>
<comment type="caution">
    <text evidence="4">The sequence shown here is derived from an EMBL/GenBank/DDBJ whole genome shotgun (WGS) entry which is preliminary data.</text>
</comment>
<keyword evidence="5" id="KW-1185">Reference proteome</keyword>
<evidence type="ECO:0000256" key="2">
    <source>
        <dbReference type="ARBA" id="ARBA00023118"/>
    </source>
</evidence>
<proteinExistence type="predicted"/>
<feature type="domain" description="Cas10/Cmr2 second palm" evidence="3">
    <location>
        <begin position="435"/>
        <end position="614"/>
    </location>
</feature>
<name>A0ABW6IJH6_9CYAN</name>
<dbReference type="InterPro" id="IPR054767">
    <property type="entry name" value="Cas10-Cmr2_palm2"/>
</dbReference>
<evidence type="ECO:0000256" key="1">
    <source>
        <dbReference type="ARBA" id="ARBA00022741"/>
    </source>
</evidence>
<dbReference type="EMBL" id="JBHZOL010000106">
    <property type="protein sequence ID" value="MFE4108363.1"/>
    <property type="molecule type" value="Genomic_DNA"/>
</dbReference>
<dbReference type="InterPro" id="IPR013407">
    <property type="entry name" value="CRISPR-assoc_prot_Cmr2"/>
</dbReference>
<gene>
    <name evidence="4" type="primary">cas10</name>
    <name evidence="4" type="ORF">ACFVKH_18935</name>
</gene>
<dbReference type="Pfam" id="PF22335">
    <property type="entry name" value="Cas10-Cmr2_palm2"/>
    <property type="match status" value="1"/>
</dbReference>
<evidence type="ECO:0000313" key="5">
    <source>
        <dbReference type="Proteomes" id="UP001600165"/>
    </source>
</evidence>
<dbReference type="Proteomes" id="UP001600165">
    <property type="component" value="Unassembled WGS sequence"/>
</dbReference>
<evidence type="ECO:0000259" key="3">
    <source>
        <dbReference type="Pfam" id="PF22335"/>
    </source>
</evidence>
<reference evidence="4 5" key="1">
    <citation type="submission" date="2024-10" db="EMBL/GenBank/DDBJ databases">
        <authorList>
            <person name="Ratan Roy A."/>
            <person name="Morales Sandoval P.H."/>
            <person name="De Los Santos Villalobos S."/>
            <person name="Chakraborty S."/>
            <person name="Mukherjee J."/>
        </authorList>
    </citation>
    <scope>NUCLEOTIDE SEQUENCE [LARGE SCALE GENOMIC DNA]</scope>
    <source>
        <strain evidence="4 5">S1</strain>
    </source>
</reference>
<keyword evidence="1" id="KW-0547">Nucleotide-binding</keyword>